<evidence type="ECO:0000313" key="2">
    <source>
        <dbReference type="Proteomes" id="UP000799777"/>
    </source>
</evidence>
<dbReference type="EMBL" id="ML978171">
    <property type="protein sequence ID" value="KAF2032701.1"/>
    <property type="molecule type" value="Genomic_DNA"/>
</dbReference>
<feature type="non-terminal residue" evidence="1">
    <location>
        <position position="122"/>
    </location>
</feature>
<name>A0A9P4LMH8_9PLEO</name>
<dbReference type="OrthoDB" id="4158258at2759"/>
<organism evidence="1 2">
    <name type="scientific">Setomelanomma holmii</name>
    <dbReference type="NCBI Taxonomy" id="210430"/>
    <lineage>
        <taxon>Eukaryota</taxon>
        <taxon>Fungi</taxon>
        <taxon>Dikarya</taxon>
        <taxon>Ascomycota</taxon>
        <taxon>Pezizomycotina</taxon>
        <taxon>Dothideomycetes</taxon>
        <taxon>Pleosporomycetidae</taxon>
        <taxon>Pleosporales</taxon>
        <taxon>Pleosporineae</taxon>
        <taxon>Phaeosphaeriaceae</taxon>
        <taxon>Setomelanomma</taxon>
    </lineage>
</organism>
<feature type="non-terminal residue" evidence="1">
    <location>
        <position position="1"/>
    </location>
</feature>
<dbReference type="Proteomes" id="UP000799777">
    <property type="component" value="Unassembled WGS sequence"/>
</dbReference>
<dbReference type="AlphaFoldDB" id="A0A9P4LMH8"/>
<reference evidence="1" key="1">
    <citation type="journal article" date="2020" name="Stud. Mycol.">
        <title>101 Dothideomycetes genomes: a test case for predicting lifestyles and emergence of pathogens.</title>
        <authorList>
            <person name="Haridas S."/>
            <person name="Albert R."/>
            <person name="Binder M."/>
            <person name="Bloem J."/>
            <person name="Labutti K."/>
            <person name="Salamov A."/>
            <person name="Andreopoulos B."/>
            <person name="Baker S."/>
            <person name="Barry K."/>
            <person name="Bills G."/>
            <person name="Bluhm B."/>
            <person name="Cannon C."/>
            <person name="Castanera R."/>
            <person name="Culley D."/>
            <person name="Daum C."/>
            <person name="Ezra D."/>
            <person name="Gonzalez J."/>
            <person name="Henrissat B."/>
            <person name="Kuo A."/>
            <person name="Liang C."/>
            <person name="Lipzen A."/>
            <person name="Lutzoni F."/>
            <person name="Magnuson J."/>
            <person name="Mondo S."/>
            <person name="Nolan M."/>
            <person name="Ohm R."/>
            <person name="Pangilinan J."/>
            <person name="Park H.-J."/>
            <person name="Ramirez L."/>
            <person name="Alfaro M."/>
            <person name="Sun H."/>
            <person name="Tritt A."/>
            <person name="Yoshinaga Y."/>
            <person name="Zwiers L.-H."/>
            <person name="Turgeon B."/>
            <person name="Goodwin S."/>
            <person name="Spatafora J."/>
            <person name="Crous P."/>
            <person name="Grigoriev I."/>
        </authorList>
    </citation>
    <scope>NUCLEOTIDE SEQUENCE</scope>
    <source>
        <strain evidence="1">CBS 110217</strain>
    </source>
</reference>
<protein>
    <submittedName>
        <fullName evidence="1">Uncharacterized protein</fullName>
    </submittedName>
</protein>
<accession>A0A9P4LMH8</accession>
<gene>
    <name evidence="1" type="ORF">EK21DRAFT_37285</name>
</gene>
<comment type="caution">
    <text evidence="1">The sequence shown here is derived from an EMBL/GenBank/DDBJ whole genome shotgun (WGS) entry which is preliminary data.</text>
</comment>
<sequence length="122" mass="13370">TSSESAALPAYSSLPEAVAADMQSLAIGDPQETISVPMIHSTVQMRKRDLFVPFGKQRPVTQTVLVRKMKRELYLRKYANDADGNYVGTEAPAVDAGLVFVPGKNTSEDMLRQVHKVAFGME</sequence>
<evidence type="ECO:0000313" key="1">
    <source>
        <dbReference type="EMBL" id="KAF2032701.1"/>
    </source>
</evidence>
<keyword evidence="2" id="KW-1185">Reference proteome</keyword>
<proteinExistence type="predicted"/>